<protein>
    <submittedName>
        <fullName evidence="1">Putative duf946 domain-containing protein</fullName>
    </submittedName>
</protein>
<dbReference type="AlphaFoldDB" id="A0A8H6APF0"/>
<dbReference type="InterPro" id="IPR009291">
    <property type="entry name" value="Vps62"/>
</dbReference>
<dbReference type="Proteomes" id="UP000531561">
    <property type="component" value="Unassembled WGS sequence"/>
</dbReference>
<name>A0A8H6APF0_9HELO</name>
<keyword evidence="2" id="KW-1185">Reference proteome</keyword>
<comment type="caution">
    <text evidence="1">The sequence shown here is derived from an EMBL/GenBank/DDBJ whole genome shotgun (WGS) entry which is preliminary data.</text>
</comment>
<accession>A0A8H6APF0</accession>
<evidence type="ECO:0000313" key="1">
    <source>
        <dbReference type="EMBL" id="KAF5870950.1"/>
    </source>
</evidence>
<dbReference type="OrthoDB" id="428159at2759"/>
<dbReference type="EMBL" id="JABFCT010000013">
    <property type="protein sequence ID" value="KAF5870950.1"/>
    <property type="molecule type" value="Genomic_DNA"/>
</dbReference>
<dbReference type="RefSeq" id="XP_037189897.1">
    <property type="nucleotide sequence ID" value="XM_037339847.1"/>
</dbReference>
<dbReference type="PANTHER" id="PTHR48219">
    <property type="entry name" value="VACUOLAR PROTEIN SORTING-ASSOCIATED PROTEIN 62-RELATED"/>
    <property type="match status" value="1"/>
</dbReference>
<organism evidence="1 2">
    <name type="scientific">Botrytis fragariae</name>
    <dbReference type="NCBI Taxonomy" id="1964551"/>
    <lineage>
        <taxon>Eukaryota</taxon>
        <taxon>Fungi</taxon>
        <taxon>Dikarya</taxon>
        <taxon>Ascomycota</taxon>
        <taxon>Pezizomycotina</taxon>
        <taxon>Leotiomycetes</taxon>
        <taxon>Helotiales</taxon>
        <taxon>Sclerotiniaceae</taxon>
        <taxon>Botrytis</taxon>
    </lineage>
</organism>
<sequence length="216" mass="23200">MENATEDYGDLRVTMTSAFDWVWNDKGSGASKDFEAYHPKSQGNLRPLGSIGFSSYGDKNGKFATLLVGNSPSSTGKAAVASPTGYDQIWRDEKSGASYDGSFWRPRAPSGYVSLGDVCSGSWSAPSTDKIWCVRADLAQTSNHFSAKIWDDQKTGAKYDCSVWVIGPPSTGVNGGEKISISSETFRANDGWTEPSSGLAQVLALPNPKSYQQDAL</sequence>
<dbReference type="Pfam" id="PF06101">
    <property type="entry name" value="Vps62"/>
    <property type="match status" value="1"/>
</dbReference>
<dbReference type="GeneID" id="59263539"/>
<dbReference type="PANTHER" id="PTHR48219:SF2">
    <property type="entry name" value="VACUOLAR PROTEIN SORTING-ASSOCIATED PROTEIN 62"/>
    <property type="match status" value="1"/>
</dbReference>
<evidence type="ECO:0000313" key="2">
    <source>
        <dbReference type="Proteomes" id="UP000531561"/>
    </source>
</evidence>
<gene>
    <name evidence="1" type="ORF">Bfra_009504</name>
</gene>
<reference evidence="1 2" key="1">
    <citation type="journal article" date="2020" name="Phytopathology">
        <title>A high-quality genome resource of Botrytis fragariae, a new and rapidly spreading fungal pathogen causing strawberry gray mold in the U.S.A.</title>
        <authorList>
            <person name="Wu Y."/>
            <person name="Saski C.A."/>
            <person name="Schnabel G."/>
            <person name="Xiao S."/>
            <person name="Hu M."/>
        </authorList>
    </citation>
    <scope>NUCLEOTIDE SEQUENCE [LARGE SCALE GENOMIC DNA]</scope>
    <source>
        <strain evidence="1 2">BVB16</strain>
    </source>
</reference>
<proteinExistence type="predicted"/>